<feature type="compositionally biased region" description="Polar residues" evidence="3">
    <location>
        <begin position="1"/>
        <end position="11"/>
    </location>
</feature>
<dbReference type="GO" id="GO:0016491">
    <property type="term" value="F:oxidoreductase activity"/>
    <property type="evidence" value="ECO:0007669"/>
    <property type="project" value="UniProtKB-KW"/>
</dbReference>
<keyword evidence="6" id="KW-1185">Reference proteome</keyword>
<comment type="similarity">
    <text evidence="1 2">Belongs to the iron/ascorbate-dependent oxidoreductase family.</text>
</comment>
<dbReference type="Proteomes" id="UP000799423">
    <property type="component" value="Unassembled WGS sequence"/>
</dbReference>
<dbReference type="Pfam" id="PF14226">
    <property type="entry name" value="DIOX_N"/>
    <property type="match status" value="1"/>
</dbReference>
<protein>
    <submittedName>
        <fullName evidence="5">Clavaminate synthase-like protein</fullName>
    </submittedName>
</protein>
<keyword evidence="2" id="KW-0560">Oxidoreductase</keyword>
<evidence type="ECO:0000313" key="6">
    <source>
        <dbReference type="Proteomes" id="UP000799423"/>
    </source>
</evidence>
<feature type="compositionally biased region" description="Low complexity" evidence="3">
    <location>
        <begin position="252"/>
        <end position="279"/>
    </location>
</feature>
<evidence type="ECO:0000256" key="1">
    <source>
        <dbReference type="ARBA" id="ARBA00008056"/>
    </source>
</evidence>
<dbReference type="GO" id="GO:0046872">
    <property type="term" value="F:metal ion binding"/>
    <property type="evidence" value="ECO:0007669"/>
    <property type="project" value="UniProtKB-KW"/>
</dbReference>
<evidence type="ECO:0000256" key="3">
    <source>
        <dbReference type="SAM" id="MobiDB-lite"/>
    </source>
</evidence>
<dbReference type="Gene3D" id="2.60.120.330">
    <property type="entry name" value="B-lactam Antibiotic, Isopenicillin N Synthase, Chain"/>
    <property type="match status" value="1"/>
</dbReference>
<gene>
    <name evidence="5" type="ORF">T440DRAFT_468961</name>
</gene>
<organism evidence="5 6">
    <name type="scientific">Plenodomus tracheiphilus IPT5</name>
    <dbReference type="NCBI Taxonomy" id="1408161"/>
    <lineage>
        <taxon>Eukaryota</taxon>
        <taxon>Fungi</taxon>
        <taxon>Dikarya</taxon>
        <taxon>Ascomycota</taxon>
        <taxon>Pezizomycotina</taxon>
        <taxon>Dothideomycetes</taxon>
        <taxon>Pleosporomycetidae</taxon>
        <taxon>Pleosporales</taxon>
        <taxon>Pleosporineae</taxon>
        <taxon>Leptosphaeriaceae</taxon>
        <taxon>Plenodomus</taxon>
    </lineage>
</organism>
<evidence type="ECO:0000313" key="5">
    <source>
        <dbReference type="EMBL" id="KAF2849906.1"/>
    </source>
</evidence>
<dbReference type="PANTHER" id="PTHR47990">
    <property type="entry name" value="2-OXOGLUTARATE (2OG) AND FE(II)-DEPENDENT OXYGENASE SUPERFAMILY PROTEIN-RELATED"/>
    <property type="match status" value="1"/>
</dbReference>
<dbReference type="InterPro" id="IPR044861">
    <property type="entry name" value="IPNS-like_FE2OG_OXY"/>
</dbReference>
<evidence type="ECO:0000256" key="2">
    <source>
        <dbReference type="RuleBase" id="RU003682"/>
    </source>
</evidence>
<sequence>MVNPSESTLETTPDHQRMRTEDPSDSESNPSPSLPIIDISPFMNPHATRESRQSTATALNDACINYGFFYLTGHGIPLSTLNHIISLARTFFARPLSEKMLIKRFDAGGPEGGDSARGYQAVGENVSDGLQDMQEAVDWYAPWSEEKKEVGPGGSVKVLQGENLWPSRPEEMRRVYEGYVEEVKRVGEAVVWAMGVGLGLGSRKSRVNEDADRNEDEEDEEIFVRKCKDSFWVMRAINYPPLPASFSTKHPTSNSSDTSASSDANKDYPTTTTTDQTPQFSCGAHTDYGCITLLLSDPTPSALQVRLKNDTWLAADPIPGAFVVNIGDMIERWTNGLYKSTLHRVIHTGGRNGEGRISVPFFYEPGFDVEVRALGKVVQRMGGVRVGGAGTYGDHLLTKVFSNFYYSKRTDW</sequence>
<dbReference type="InterPro" id="IPR050231">
    <property type="entry name" value="Iron_ascorbate_oxido_reductase"/>
</dbReference>
<dbReference type="Pfam" id="PF03171">
    <property type="entry name" value="2OG-FeII_Oxy"/>
    <property type="match status" value="1"/>
</dbReference>
<accession>A0A6A7B315</accession>
<reference evidence="5" key="1">
    <citation type="submission" date="2020-01" db="EMBL/GenBank/DDBJ databases">
        <authorList>
            <consortium name="DOE Joint Genome Institute"/>
            <person name="Haridas S."/>
            <person name="Albert R."/>
            <person name="Binder M."/>
            <person name="Bloem J."/>
            <person name="Labutti K."/>
            <person name="Salamov A."/>
            <person name="Andreopoulos B."/>
            <person name="Baker S.E."/>
            <person name="Barry K."/>
            <person name="Bills G."/>
            <person name="Bluhm B.H."/>
            <person name="Cannon C."/>
            <person name="Castanera R."/>
            <person name="Culley D.E."/>
            <person name="Daum C."/>
            <person name="Ezra D."/>
            <person name="Gonzalez J.B."/>
            <person name="Henrissat B."/>
            <person name="Kuo A."/>
            <person name="Liang C."/>
            <person name="Lipzen A."/>
            <person name="Lutzoni F."/>
            <person name="Magnuson J."/>
            <person name="Mondo S."/>
            <person name="Nolan M."/>
            <person name="Ohm R."/>
            <person name="Pangilinan J."/>
            <person name="Park H.-J."/>
            <person name="Ramirez L."/>
            <person name="Alfaro M."/>
            <person name="Sun H."/>
            <person name="Tritt A."/>
            <person name="Yoshinaga Y."/>
            <person name="Zwiers L.-H."/>
            <person name="Turgeon B.G."/>
            <person name="Goodwin S.B."/>
            <person name="Spatafora J.W."/>
            <person name="Crous P.W."/>
            <person name="Grigoriev I.V."/>
        </authorList>
    </citation>
    <scope>NUCLEOTIDE SEQUENCE</scope>
    <source>
        <strain evidence="5">IPT5</strain>
    </source>
</reference>
<feature type="domain" description="Fe2OG dioxygenase" evidence="4">
    <location>
        <begin position="258"/>
        <end position="365"/>
    </location>
</feature>
<dbReference type="SUPFAM" id="SSF51197">
    <property type="entry name" value="Clavaminate synthase-like"/>
    <property type="match status" value="1"/>
</dbReference>
<dbReference type="InterPro" id="IPR027443">
    <property type="entry name" value="IPNS-like_sf"/>
</dbReference>
<feature type="region of interest" description="Disordered" evidence="3">
    <location>
        <begin position="1"/>
        <end position="37"/>
    </location>
</feature>
<feature type="compositionally biased region" description="Low complexity" evidence="3">
    <location>
        <begin position="26"/>
        <end position="37"/>
    </location>
</feature>
<keyword evidence="2" id="KW-0408">Iron</keyword>
<dbReference type="InterPro" id="IPR005123">
    <property type="entry name" value="Oxoglu/Fe-dep_dioxygenase_dom"/>
</dbReference>
<feature type="compositionally biased region" description="Basic and acidic residues" evidence="3">
    <location>
        <begin position="12"/>
        <end position="22"/>
    </location>
</feature>
<evidence type="ECO:0000259" key="4">
    <source>
        <dbReference type="PROSITE" id="PS51471"/>
    </source>
</evidence>
<dbReference type="OrthoDB" id="288590at2759"/>
<dbReference type="AlphaFoldDB" id="A0A6A7B315"/>
<keyword evidence="2" id="KW-0479">Metal-binding</keyword>
<name>A0A6A7B315_9PLEO</name>
<dbReference type="EMBL" id="MU006309">
    <property type="protein sequence ID" value="KAF2849906.1"/>
    <property type="molecule type" value="Genomic_DNA"/>
</dbReference>
<dbReference type="PROSITE" id="PS51471">
    <property type="entry name" value="FE2OG_OXY"/>
    <property type="match status" value="1"/>
</dbReference>
<dbReference type="InterPro" id="IPR026992">
    <property type="entry name" value="DIOX_N"/>
</dbReference>
<feature type="region of interest" description="Disordered" evidence="3">
    <location>
        <begin position="244"/>
        <end position="279"/>
    </location>
</feature>
<proteinExistence type="inferred from homology"/>
<dbReference type="GO" id="GO:0044283">
    <property type="term" value="P:small molecule biosynthetic process"/>
    <property type="evidence" value="ECO:0007669"/>
    <property type="project" value="UniProtKB-ARBA"/>
</dbReference>